<evidence type="ECO:0000256" key="1">
    <source>
        <dbReference type="ARBA" id="ARBA00023015"/>
    </source>
</evidence>
<gene>
    <name evidence="5" type="ORF">WMO39_05185</name>
</gene>
<feature type="domain" description="HTH gntR-type" evidence="4">
    <location>
        <begin position="10"/>
        <end position="78"/>
    </location>
</feature>
<dbReference type="PROSITE" id="PS50949">
    <property type="entry name" value="HTH_GNTR"/>
    <property type="match status" value="1"/>
</dbReference>
<keyword evidence="1" id="KW-0805">Transcription regulation</keyword>
<dbReference type="EMBL" id="JBBMEZ010000010">
    <property type="protein sequence ID" value="MEQ2469729.1"/>
    <property type="molecule type" value="Genomic_DNA"/>
</dbReference>
<sequence length="125" mass="13961">MFTIDFTSRVPIYEQICNNVIRLASAGVFKSGDRLPPVRTVAKEIGVNPNTVAKAYRTLEIDGYIYSTVGRGTFMTDKLTKDTAYRDMALKAFREATKNAELYSVPRQQLIDIIDAIYEGGGKND</sequence>
<dbReference type="CDD" id="cd07377">
    <property type="entry name" value="WHTH_GntR"/>
    <property type="match status" value="1"/>
</dbReference>
<dbReference type="Pfam" id="PF00392">
    <property type="entry name" value="GntR"/>
    <property type="match status" value="1"/>
</dbReference>
<keyword evidence="6" id="KW-1185">Reference proteome</keyword>
<comment type="caution">
    <text evidence="5">The sequence shown here is derived from an EMBL/GenBank/DDBJ whole genome shotgun (WGS) entry which is preliminary data.</text>
</comment>
<evidence type="ECO:0000259" key="4">
    <source>
        <dbReference type="PROSITE" id="PS50949"/>
    </source>
</evidence>
<dbReference type="RefSeq" id="WP_021883583.1">
    <property type="nucleotide sequence ID" value="NZ_JBBMEZ010000010.1"/>
</dbReference>
<keyword evidence="2" id="KW-0238">DNA-binding</keyword>
<accession>A0ABV1FCV1</accession>
<evidence type="ECO:0000256" key="3">
    <source>
        <dbReference type="ARBA" id="ARBA00023163"/>
    </source>
</evidence>
<reference evidence="5 6" key="1">
    <citation type="submission" date="2024-03" db="EMBL/GenBank/DDBJ databases">
        <title>Human intestinal bacterial collection.</title>
        <authorList>
            <person name="Pauvert C."/>
            <person name="Hitch T.C.A."/>
            <person name="Clavel T."/>
        </authorList>
    </citation>
    <scope>NUCLEOTIDE SEQUENCE [LARGE SCALE GENOMIC DNA]</scope>
    <source>
        <strain evidence="5 6">CLA-JM-H38</strain>
    </source>
</reference>
<evidence type="ECO:0000313" key="6">
    <source>
        <dbReference type="Proteomes" id="UP001490816"/>
    </source>
</evidence>
<name>A0ABV1FCV1_9FIRM</name>
<evidence type="ECO:0000256" key="2">
    <source>
        <dbReference type="ARBA" id="ARBA00023125"/>
    </source>
</evidence>
<dbReference type="SUPFAM" id="SSF46785">
    <property type="entry name" value="Winged helix' DNA-binding domain"/>
    <property type="match status" value="1"/>
</dbReference>
<dbReference type="Proteomes" id="UP001490816">
    <property type="component" value="Unassembled WGS sequence"/>
</dbReference>
<organism evidence="5 6">
    <name type="scientific">Ruminococcoides intestinale</name>
    <dbReference type="NCBI Taxonomy" id="3133162"/>
    <lineage>
        <taxon>Bacteria</taxon>
        <taxon>Bacillati</taxon>
        <taxon>Bacillota</taxon>
        <taxon>Clostridia</taxon>
        <taxon>Eubacteriales</taxon>
        <taxon>Oscillospiraceae</taxon>
        <taxon>Ruminococcoides</taxon>
    </lineage>
</organism>
<dbReference type="InterPro" id="IPR000524">
    <property type="entry name" value="Tscrpt_reg_HTH_GntR"/>
</dbReference>
<dbReference type="InterPro" id="IPR036390">
    <property type="entry name" value="WH_DNA-bd_sf"/>
</dbReference>
<proteinExistence type="predicted"/>
<dbReference type="Gene3D" id="1.10.10.10">
    <property type="entry name" value="Winged helix-like DNA-binding domain superfamily/Winged helix DNA-binding domain"/>
    <property type="match status" value="1"/>
</dbReference>
<dbReference type="PANTHER" id="PTHR38445:SF9">
    <property type="entry name" value="HTH-TYPE TRANSCRIPTIONAL REPRESSOR YTRA"/>
    <property type="match status" value="1"/>
</dbReference>
<dbReference type="SMART" id="SM00345">
    <property type="entry name" value="HTH_GNTR"/>
    <property type="match status" value="1"/>
</dbReference>
<dbReference type="PANTHER" id="PTHR38445">
    <property type="entry name" value="HTH-TYPE TRANSCRIPTIONAL REPRESSOR YTRA"/>
    <property type="match status" value="1"/>
</dbReference>
<evidence type="ECO:0000313" key="5">
    <source>
        <dbReference type="EMBL" id="MEQ2469729.1"/>
    </source>
</evidence>
<keyword evidence="3" id="KW-0804">Transcription</keyword>
<protein>
    <submittedName>
        <fullName evidence="5">GntR family transcriptional regulator</fullName>
    </submittedName>
</protein>
<dbReference type="InterPro" id="IPR036388">
    <property type="entry name" value="WH-like_DNA-bd_sf"/>
</dbReference>